<reference evidence="8 9" key="1">
    <citation type="submission" date="2024-06" db="EMBL/GenBank/DDBJ databases">
        <title>A chromosome-level genome assembly of beet webworm, Loxostege sticticalis.</title>
        <authorList>
            <person name="Zhang Y."/>
        </authorList>
    </citation>
    <scope>NUCLEOTIDE SEQUENCE [LARGE SCALE GENOMIC DNA]</scope>
    <source>
        <strain evidence="8">AQ028</strain>
        <tissue evidence="8">Male pupae</tissue>
    </source>
</reference>
<protein>
    <recommendedName>
        <fullName evidence="5">L-serine deaminase</fullName>
    </recommendedName>
    <alternativeName>
        <fullName evidence="6">L-threonine dehydratase</fullName>
    </alternativeName>
</protein>
<organism evidence="8 9">
    <name type="scientific">Loxostege sticticalis</name>
    <name type="common">Beet webworm moth</name>
    <dbReference type="NCBI Taxonomy" id="481309"/>
    <lineage>
        <taxon>Eukaryota</taxon>
        <taxon>Metazoa</taxon>
        <taxon>Ecdysozoa</taxon>
        <taxon>Arthropoda</taxon>
        <taxon>Hexapoda</taxon>
        <taxon>Insecta</taxon>
        <taxon>Pterygota</taxon>
        <taxon>Neoptera</taxon>
        <taxon>Endopterygota</taxon>
        <taxon>Lepidoptera</taxon>
        <taxon>Glossata</taxon>
        <taxon>Ditrysia</taxon>
        <taxon>Pyraloidea</taxon>
        <taxon>Crambidae</taxon>
        <taxon>Pyraustinae</taxon>
        <taxon>Loxostege</taxon>
    </lineage>
</organism>
<dbReference type="InterPro" id="IPR036052">
    <property type="entry name" value="TrpB-like_PALP_sf"/>
</dbReference>
<name>A0ABD0SKJ5_LOXSC</name>
<evidence type="ECO:0000256" key="6">
    <source>
        <dbReference type="ARBA" id="ARBA00042605"/>
    </source>
</evidence>
<evidence type="ECO:0000256" key="3">
    <source>
        <dbReference type="ARBA" id="ARBA00022898"/>
    </source>
</evidence>
<comment type="cofactor">
    <cofactor evidence="1">
        <name>pyridoxal 5'-phosphate</name>
        <dbReference type="ChEBI" id="CHEBI:597326"/>
    </cofactor>
</comment>
<dbReference type="SUPFAM" id="SSF53686">
    <property type="entry name" value="Tryptophan synthase beta subunit-like PLP-dependent enzymes"/>
    <property type="match status" value="1"/>
</dbReference>
<evidence type="ECO:0000256" key="5">
    <source>
        <dbReference type="ARBA" id="ARBA00041766"/>
    </source>
</evidence>
<evidence type="ECO:0000313" key="9">
    <source>
        <dbReference type="Proteomes" id="UP001549921"/>
    </source>
</evidence>
<sequence>MRSILLYHDDIDVDDSSDPNNPRKIKYDDIVAASRRIAGSVVRTPCTKAHMSEKFGMEIYLKQEFLQFSGCFKDRGVRNTLMLLPEDQKKYGVIAASSGNHGITMSYLCTQLGIPCIIVIPTTAALNKINKCEKFGAKVIVQGANFIEARAHALMIGKEKKMTYINGYDHPNIIEGQGTVGIEIIEQVPAVDAILVPTGGGSLLTGIAVAAKHLKPDTEIYGIQTDKTYAMVEAFRKNERVRIEIESTIADGLSVNTVGVNTFHTLKGTLDKMIVVKEDWVARAIMHIAEDERCVVEGAGAVSIAAIMAGLFPNLKGKKVVCVLTGGNIGMNMLSRALERGMSAEGRLVKFKVTVLDRPGGMADFCALLAGIGVMLRDTVPERAWVKGDVFSVELSVTCETRGWEHTKELIELVKKHFKDYYFQDMSERPDKSAITRRGPCLAPNPVCMQK</sequence>
<dbReference type="InterPro" id="IPR050147">
    <property type="entry name" value="Ser/Thr_Dehydratase"/>
</dbReference>
<evidence type="ECO:0000256" key="4">
    <source>
        <dbReference type="ARBA" id="ARBA00023239"/>
    </source>
</evidence>
<keyword evidence="4" id="KW-0456">Lyase</keyword>
<evidence type="ECO:0000313" key="8">
    <source>
        <dbReference type="EMBL" id="KAL0819569.1"/>
    </source>
</evidence>
<dbReference type="AlphaFoldDB" id="A0ABD0SKJ5"/>
<dbReference type="PANTHER" id="PTHR48078:SF19">
    <property type="entry name" value="ACT DOMAIN-CONTAINING PROTEIN"/>
    <property type="match status" value="1"/>
</dbReference>
<keyword evidence="3" id="KW-0663">Pyridoxal phosphate</keyword>
<dbReference type="Pfam" id="PF00291">
    <property type="entry name" value="PALP"/>
    <property type="match status" value="1"/>
</dbReference>
<evidence type="ECO:0000259" key="7">
    <source>
        <dbReference type="Pfam" id="PF00291"/>
    </source>
</evidence>
<feature type="domain" description="Tryptophan synthase beta chain-like PALP" evidence="7">
    <location>
        <begin position="40"/>
        <end position="326"/>
    </location>
</feature>
<comment type="caution">
    <text evidence="8">The sequence shown here is derived from an EMBL/GenBank/DDBJ whole genome shotgun (WGS) entry which is preliminary data.</text>
</comment>
<accession>A0ABD0SKJ5</accession>
<evidence type="ECO:0000256" key="2">
    <source>
        <dbReference type="ARBA" id="ARBA00010869"/>
    </source>
</evidence>
<dbReference type="Proteomes" id="UP001549921">
    <property type="component" value="Unassembled WGS sequence"/>
</dbReference>
<evidence type="ECO:0000256" key="1">
    <source>
        <dbReference type="ARBA" id="ARBA00001933"/>
    </source>
</evidence>
<dbReference type="CDD" id="cd04886">
    <property type="entry name" value="ACT_ThrD-II-like"/>
    <property type="match status" value="1"/>
</dbReference>
<dbReference type="GO" id="GO:0016841">
    <property type="term" value="F:ammonia-lyase activity"/>
    <property type="evidence" value="ECO:0007669"/>
    <property type="project" value="UniProtKB-ARBA"/>
</dbReference>
<dbReference type="EMBL" id="JBEDNZ010000020">
    <property type="protein sequence ID" value="KAL0819569.1"/>
    <property type="molecule type" value="Genomic_DNA"/>
</dbReference>
<dbReference type="PANTHER" id="PTHR48078">
    <property type="entry name" value="THREONINE DEHYDRATASE, MITOCHONDRIAL-RELATED"/>
    <property type="match status" value="1"/>
</dbReference>
<gene>
    <name evidence="8" type="ORF">ABMA28_007660</name>
</gene>
<dbReference type="FunFam" id="3.40.50.1100:FF:000007">
    <property type="entry name" value="L-threonine dehydratase catabolic TdcB"/>
    <property type="match status" value="1"/>
</dbReference>
<comment type="similarity">
    <text evidence="2">Belongs to the serine/threonine dehydratase family.</text>
</comment>
<dbReference type="Gene3D" id="3.40.50.1100">
    <property type="match status" value="2"/>
</dbReference>
<dbReference type="InterPro" id="IPR001926">
    <property type="entry name" value="TrpB-like_PALP"/>
</dbReference>
<dbReference type="InterPro" id="IPR044561">
    <property type="entry name" value="ACT_ThrD-II-like"/>
</dbReference>
<proteinExistence type="inferred from homology"/>
<dbReference type="CDD" id="cd01562">
    <property type="entry name" value="Thr-dehyd"/>
    <property type="match status" value="1"/>
</dbReference>